<gene>
    <name evidence="10" type="primary">rnz</name>
    <name evidence="12" type="ORF">AS033_07855</name>
</gene>
<keyword evidence="8 10" id="KW-0862">Zinc</keyword>
<dbReference type="InterPro" id="IPR036866">
    <property type="entry name" value="RibonucZ/Hydroxyglut_hydro"/>
</dbReference>
<comment type="function">
    <text evidence="9 10">Zinc phosphodiesterase, which displays some tRNA 3'-processing endonuclease activity. Probably involved in tRNA maturation, by removing a 3'-trailer from precursor tRNA.</text>
</comment>
<evidence type="ECO:0000256" key="9">
    <source>
        <dbReference type="ARBA" id="ARBA00057812"/>
    </source>
</evidence>
<feature type="binding site" evidence="10">
    <location>
        <position position="64"/>
    </location>
    <ligand>
        <name>Zn(2+)</name>
        <dbReference type="ChEBI" id="CHEBI:29105"/>
        <label>2</label>
        <note>catalytic</note>
    </ligand>
</feature>
<dbReference type="EMBL" id="LNQL01000002">
    <property type="protein sequence ID" value="KSU49273.1"/>
    <property type="molecule type" value="Genomic_DNA"/>
</dbReference>
<keyword evidence="7 10" id="KW-0378">Hydrolase</keyword>
<dbReference type="InterPro" id="IPR013471">
    <property type="entry name" value="RNase_Z/BN"/>
</dbReference>
<dbReference type="EC" id="3.1.26.11" evidence="2 10"/>
<feature type="domain" description="Metallo-beta-lactamase" evidence="11">
    <location>
        <begin position="18"/>
        <end position="207"/>
    </location>
</feature>
<proteinExistence type="inferred from homology"/>
<feature type="active site" description="Proton acceptor" evidence="10">
    <location>
        <position position="64"/>
    </location>
</feature>
<dbReference type="CDD" id="cd07717">
    <property type="entry name" value="RNaseZ_ZiPD-like_MBL-fold"/>
    <property type="match status" value="1"/>
</dbReference>
<evidence type="ECO:0000256" key="8">
    <source>
        <dbReference type="ARBA" id="ARBA00022833"/>
    </source>
</evidence>
<dbReference type="NCBIfam" id="TIGR02651">
    <property type="entry name" value="RNase_Z"/>
    <property type="match status" value="1"/>
</dbReference>
<comment type="catalytic activity">
    <reaction evidence="10">
        <text>Endonucleolytic cleavage of RNA, removing extra 3' nucleotides from tRNA precursor, generating 3' termini of tRNAs. A 3'-hydroxy group is left at the tRNA terminus and a 5'-phosphoryl group is left at the trailer molecule.</text>
        <dbReference type="EC" id="3.1.26.11"/>
    </reaction>
</comment>
<evidence type="ECO:0000256" key="3">
    <source>
        <dbReference type="ARBA" id="ARBA00022694"/>
    </source>
</evidence>
<dbReference type="GO" id="GO:0042781">
    <property type="term" value="F:3'-tRNA processing endoribonuclease activity"/>
    <property type="evidence" value="ECO:0007669"/>
    <property type="project" value="UniProtKB-UniRule"/>
</dbReference>
<protein>
    <recommendedName>
        <fullName evidence="2 10">Ribonuclease Z</fullName>
        <shortName evidence="10">RNase Z</shortName>
        <ecNumber evidence="2 10">3.1.26.11</ecNumber>
    </recommendedName>
    <alternativeName>
        <fullName evidence="10">tRNA 3 endonuclease</fullName>
    </alternativeName>
    <alternativeName>
        <fullName evidence="10">tRNase Z</fullName>
    </alternativeName>
</protein>
<evidence type="ECO:0000313" key="12">
    <source>
        <dbReference type="EMBL" id="KSU49273.1"/>
    </source>
</evidence>
<feature type="binding site" evidence="10">
    <location>
        <position position="265"/>
    </location>
    <ligand>
        <name>Zn(2+)</name>
        <dbReference type="ChEBI" id="CHEBI:29105"/>
        <label>2</label>
        <note>catalytic</note>
    </ligand>
</feature>
<dbReference type="SMART" id="SM00849">
    <property type="entry name" value="Lactamase_B"/>
    <property type="match status" value="1"/>
</dbReference>
<feature type="binding site" evidence="10">
    <location>
        <position position="137"/>
    </location>
    <ligand>
        <name>Zn(2+)</name>
        <dbReference type="ChEBI" id="CHEBI:29105"/>
        <label>1</label>
        <note>catalytic</note>
    </ligand>
</feature>
<feature type="binding site" evidence="10">
    <location>
        <position position="65"/>
    </location>
    <ligand>
        <name>Zn(2+)</name>
        <dbReference type="ChEBI" id="CHEBI:29105"/>
        <label>2</label>
        <note>catalytic</note>
    </ligand>
</feature>
<evidence type="ECO:0000256" key="4">
    <source>
        <dbReference type="ARBA" id="ARBA00022722"/>
    </source>
</evidence>
<dbReference type="AlphaFoldDB" id="A0A0V8GG53"/>
<evidence type="ECO:0000256" key="7">
    <source>
        <dbReference type="ARBA" id="ARBA00022801"/>
    </source>
</evidence>
<organism evidence="12 13">
    <name type="scientific">Exiguobacterium indicum</name>
    <dbReference type="NCBI Taxonomy" id="296995"/>
    <lineage>
        <taxon>Bacteria</taxon>
        <taxon>Bacillati</taxon>
        <taxon>Bacillota</taxon>
        <taxon>Bacilli</taxon>
        <taxon>Bacillales</taxon>
        <taxon>Bacillales Family XII. Incertae Sedis</taxon>
        <taxon>Exiguobacterium</taxon>
    </lineage>
</organism>
<keyword evidence="4 10" id="KW-0540">Nuclease</keyword>
<dbReference type="Pfam" id="PF23023">
    <property type="entry name" value="Anti-Pycsar_Apyc1"/>
    <property type="match status" value="1"/>
</dbReference>
<keyword evidence="6 10" id="KW-0255">Endonuclease</keyword>
<dbReference type="GO" id="GO:0008270">
    <property type="term" value="F:zinc ion binding"/>
    <property type="evidence" value="ECO:0007669"/>
    <property type="project" value="UniProtKB-UniRule"/>
</dbReference>
<comment type="subunit">
    <text evidence="1 10">Homodimer.</text>
</comment>
<dbReference type="OrthoDB" id="9800940at2"/>
<name>A0A0V8GG53_9BACL</name>
<comment type="cofactor">
    <cofactor evidence="10">
        <name>Zn(2+)</name>
        <dbReference type="ChEBI" id="CHEBI:29105"/>
    </cofactor>
    <text evidence="10">Binds 2 Zn(2+) ions.</text>
</comment>
<evidence type="ECO:0000256" key="10">
    <source>
        <dbReference type="HAMAP-Rule" id="MF_01818"/>
    </source>
</evidence>
<feature type="binding site" evidence="10">
    <location>
        <position position="62"/>
    </location>
    <ligand>
        <name>Zn(2+)</name>
        <dbReference type="ChEBI" id="CHEBI:29105"/>
        <label>1</label>
        <note>catalytic</note>
    </ligand>
</feature>
<feature type="binding site" evidence="10">
    <location>
        <position position="207"/>
    </location>
    <ligand>
        <name>Zn(2+)</name>
        <dbReference type="ChEBI" id="CHEBI:29105"/>
        <label>2</label>
        <note>catalytic</note>
    </ligand>
</feature>
<dbReference type="SUPFAM" id="SSF56281">
    <property type="entry name" value="Metallo-hydrolase/oxidoreductase"/>
    <property type="match status" value="1"/>
</dbReference>
<evidence type="ECO:0000256" key="5">
    <source>
        <dbReference type="ARBA" id="ARBA00022723"/>
    </source>
</evidence>
<dbReference type="Gene3D" id="3.60.15.10">
    <property type="entry name" value="Ribonuclease Z/Hydroxyacylglutathione hydrolase-like"/>
    <property type="match status" value="1"/>
</dbReference>
<dbReference type="PANTHER" id="PTHR46018:SF2">
    <property type="entry name" value="ZINC PHOSPHODIESTERASE ELAC PROTEIN 1"/>
    <property type="match status" value="1"/>
</dbReference>
<evidence type="ECO:0000256" key="2">
    <source>
        <dbReference type="ARBA" id="ARBA00012477"/>
    </source>
</evidence>
<reference evidence="12 13" key="1">
    <citation type="journal article" date="2015" name="Int. J. Syst. Evol. Microbiol.">
        <title>Exiguobacterium enclense sp. nov., isolated from sediment.</title>
        <authorList>
            <person name="Dastager S.G."/>
            <person name="Mawlankar R."/>
            <person name="Sonalkar V.V."/>
            <person name="Thorat M.N."/>
            <person name="Mual P."/>
            <person name="Verma A."/>
            <person name="Krishnamurthi S."/>
            <person name="Tang S.K."/>
            <person name="Li W.J."/>
        </authorList>
    </citation>
    <scope>NUCLEOTIDE SEQUENCE [LARGE SCALE GENOMIC DNA]</scope>
    <source>
        <strain evidence="12 13">NIO-1109</strain>
    </source>
</reference>
<evidence type="ECO:0000256" key="1">
    <source>
        <dbReference type="ARBA" id="ARBA00011738"/>
    </source>
</evidence>
<comment type="similarity">
    <text evidence="10">Belongs to the RNase Z family.</text>
</comment>
<dbReference type="HAMAP" id="MF_01818">
    <property type="entry name" value="RNase_Z_BN"/>
    <property type="match status" value="1"/>
</dbReference>
<accession>A0A0V8GG53</accession>
<keyword evidence="5 10" id="KW-0479">Metal-binding</keyword>
<comment type="caution">
    <text evidence="12">The sequence shown here is derived from an EMBL/GenBank/DDBJ whole genome shotgun (WGS) entry which is preliminary data.</text>
</comment>
<evidence type="ECO:0000256" key="6">
    <source>
        <dbReference type="ARBA" id="ARBA00022759"/>
    </source>
</evidence>
<feature type="binding site" evidence="10">
    <location>
        <position position="207"/>
    </location>
    <ligand>
        <name>Zn(2+)</name>
        <dbReference type="ChEBI" id="CHEBI:29105"/>
        <label>1</label>
        <note>catalytic</note>
    </ligand>
</feature>
<dbReference type="FunFam" id="3.60.15.10:FF:000002">
    <property type="entry name" value="Ribonuclease Z"/>
    <property type="match status" value="1"/>
</dbReference>
<evidence type="ECO:0000259" key="11">
    <source>
        <dbReference type="SMART" id="SM00849"/>
    </source>
</evidence>
<dbReference type="Proteomes" id="UP000053797">
    <property type="component" value="Unassembled WGS sequence"/>
</dbReference>
<dbReference type="InterPro" id="IPR001279">
    <property type="entry name" value="Metallo-B-lactamas"/>
</dbReference>
<sequence length="301" mass="33517">MEFYFLGTGAGMPSKQRNVTSIALLHPKMTWLFDCGEATQHQILHSPIKPRKVNAIFITHLHGDHIFGLPGFISTRAALEGTTPLTIYGPTGIKEWMDATLRITGTYLRYPLRIVEVEDGQTYEQDGFRVTARSLEHRFLAFGYRLEGPEERGALRVDALKALGVPSGPIYRRITLEETFEFEGTVYPSSDFLESPKPGVKLAVLGDTMPCAASVELAQDVDVLVHEATFADREVEHAGRFGHSTARQAAVIAETAQAKKLLLTHVSARYVDQEEVLEQEAREVFANSHLMFDHRVVPVKG</sequence>
<dbReference type="RefSeq" id="WP_058265133.1">
    <property type="nucleotide sequence ID" value="NZ_FMYN01000002.1"/>
</dbReference>
<feature type="binding site" evidence="10">
    <location>
        <position position="60"/>
    </location>
    <ligand>
        <name>Zn(2+)</name>
        <dbReference type="ChEBI" id="CHEBI:29105"/>
        <label>1</label>
        <note>catalytic</note>
    </ligand>
</feature>
<dbReference type="GO" id="GO:0042802">
    <property type="term" value="F:identical protein binding"/>
    <property type="evidence" value="ECO:0007669"/>
    <property type="project" value="UniProtKB-ARBA"/>
</dbReference>
<dbReference type="PANTHER" id="PTHR46018">
    <property type="entry name" value="ZINC PHOSPHODIESTERASE ELAC PROTEIN 1"/>
    <property type="match status" value="1"/>
</dbReference>
<dbReference type="NCBIfam" id="NF000801">
    <property type="entry name" value="PRK00055.1-3"/>
    <property type="match status" value="1"/>
</dbReference>
<evidence type="ECO:0000313" key="13">
    <source>
        <dbReference type="Proteomes" id="UP000053797"/>
    </source>
</evidence>
<keyword evidence="3 10" id="KW-0819">tRNA processing</keyword>